<dbReference type="NCBIfam" id="TIGR00013">
    <property type="entry name" value="taut"/>
    <property type="match status" value="1"/>
</dbReference>
<dbReference type="GO" id="GO:0016853">
    <property type="term" value="F:isomerase activity"/>
    <property type="evidence" value="ECO:0007669"/>
    <property type="project" value="UniProtKB-KW"/>
</dbReference>
<dbReference type="PANTHER" id="PTHR35530">
    <property type="entry name" value="TAUTOMERASE-RELATED"/>
    <property type="match status" value="1"/>
</dbReference>
<keyword evidence="2 3" id="KW-0413">Isomerase</keyword>
<dbReference type="InterPro" id="IPR004370">
    <property type="entry name" value="4-OT-like_dom"/>
</dbReference>
<comment type="similarity">
    <text evidence="1 3">Belongs to the 4-oxalocrotonate tautomerase family.</text>
</comment>
<dbReference type="Pfam" id="PF01361">
    <property type="entry name" value="Tautomerase"/>
    <property type="match status" value="1"/>
</dbReference>
<proteinExistence type="inferred from homology"/>
<gene>
    <name evidence="5" type="ORF">ACFQ5M_08825</name>
</gene>
<evidence type="ECO:0000256" key="3">
    <source>
        <dbReference type="RuleBase" id="RU362032"/>
    </source>
</evidence>
<evidence type="ECO:0000313" key="6">
    <source>
        <dbReference type="Proteomes" id="UP001597267"/>
    </source>
</evidence>
<name>A0ABW4J862_9LACO</name>
<dbReference type="EMBL" id="JBHTOP010000023">
    <property type="protein sequence ID" value="MFD1672199.1"/>
    <property type="molecule type" value="Genomic_DNA"/>
</dbReference>
<dbReference type="InterPro" id="IPR014347">
    <property type="entry name" value="Tautomerase/MIF_sf"/>
</dbReference>
<dbReference type="EC" id="5.3.2.-" evidence="3"/>
<reference evidence="6" key="1">
    <citation type="journal article" date="2019" name="Int. J. Syst. Evol. Microbiol.">
        <title>The Global Catalogue of Microorganisms (GCM) 10K type strain sequencing project: providing services to taxonomists for standard genome sequencing and annotation.</title>
        <authorList>
            <consortium name="The Broad Institute Genomics Platform"/>
            <consortium name="The Broad Institute Genome Sequencing Center for Infectious Disease"/>
            <person name="Wu L."/>
            <person name="Ma J."/>
        </authorList>
    </citation>
    <scope>NUCLEOTIDE SEQUENCE [LARGE SCALE GENOMIC DNA]</scope>
    <source>
        <strain evidence="6">CCM 8896</strain>
    </source>
</reference>
<protein>
    <recommendedName>
        <fullName evidence="3">Tautomerase</fullName>
        <ecNumber evidence="3">5.3.2.-</ecNumber>
    </recommendedName>
</protein>
<sequence length="62" mass="6779">MPLVHIELLEGRSKAQLKDLVKDVTEVIAKDTGAPAEHIHVVLSEMAHDHYAVGGVLHSDEK</sequence>
<feature type="domain" description="4-oxalocrotonate tautomerase-like" evidence="4">
    <location>
        <begin position="2"/>
        <end position="59"/>
    </location>
</feature>
<comment type="caution">
    <text evidence="5">The sequence shown here is derived from an EMBL/GenBank/DDBJ whole genome shotgun (WGS) entry which is preliminary data.</text>
</comment>
<evidence type="ECO:0000256" key="2">
    <source>
        <dbReference type="ARBA" id="ARBA00023235"/>
    </source>
</evidence>
<organism evidence="5 6">
    <name type="scientific">Agrilactobacillus yilanensis</name>
    <dbReference type="NCBI Taxonomy" id="2485997"/>
    <lineage>
        <taxon>Bacteria</taxon>
        <taxon>Bacillati</taxon>
        <taxon>Bacillota</taxon>
        <taxon>Bacilli</taxon>
        <taxon>Lactobacillales</taxon>
        <taxon>Lactobacillaceae</taxon>
        <taxon>Agrilactobacillus</taxon>
    </lineage>
</organism>
<dbReference type="Gene3D" id="3.30.429.10">
    <property type="entry name" value="Macrophage Migration Inhibitory Factor"/>
    <property type="match status" value="1"/>
</dbReference>
<dbReference type="Proteomes" id="UP001597267">
    <property type="component" value="Unassembled WGS sequence"/>
</dbReference>
<evidence type="ECO:0000259" key="4">
    <source>
        <dbReference type="Pfam" id="PF01361"/>
    </source>
</evidence>
<accession>A0ABW4J862</accession>
<dbReference type="SUPFAM" id="SSF55331">
    <property type="entry name" value="Tautomerase/MIF"/>
    <property type="match status" value="1"/>
</dbReference>
<dbReference type="InterPro" id="IPR018191">
    <property type="entry name" value="4-OT"/>
</dbReference>
<dbReference type="NCBIfam" id="NF002571">
    <property type="entry name" value="PRK02220.1"/>
    <property type="match status" value="1"/>
</dbReference>
<keyword evidence="6" id="KW-1185">Reference proteome</keyword>
<evidence type="ECO:0000256" key="1">
    <source>
        <dbReference type="ARBA" id="ARBA00006723"/>
    </source>
</evidence>
<evidence type="ECO:0000313" key="5">
    <source>
        <dbReference type="EMBL" id="MFD1672199.1"/>
    </source>
</evidence>
<dbReference type="PANTHER" id="PTHR35530:SF1">
    <property type="entry name" value="2-HYDROXYMUCONATE TAUTOMERASE"/>
    <property type="match status" value="1"/>
</dbReference>
<dbReference type="RefSeq" id="WP_125714779.1">
    <property type="nucleotide sequence ID" value="NZ_JBHTOP010000023.1"/>
</dbReference>